<dbReference type="HOGENOM" id="CLU_3403621_0_0_9"/>
<organism evidence="1 2">
    <name type="scientific">[Eubacterium] siraeum V10Sc8a</name>
    <dbReference type="NCBI Taxonomy" id="717961"/>
    <lineage>
        <taxon>Bacteria</taxon>
        <taxon>Bacillati</taxon>
        <taxon>Bacillota</taxon>
        <taxon>Clostridia</taxon>
        <taxon>Eubacteriales</taxon>
        <taxon>Oscillospiraceae</taxon>
        <taxon>Oscillospiraceae incertae sedis</taxon>
    </lineage>
</organism>
<protein>
    <submittedName>
        <fullName evidence="1">Uncharacterized protein</fullName>
    </submittedName>
</protein>
<dbReference type="EMBL" id="FP929059">
    <property type="protein sequence ID" value="CBL34884.1"/>
    <property type="molecule type" value="Genomic_DNA"/>
</dbReference>
<evidence type="ECO:0000313" key="2">
    <source>
        <dbReference type="Proteomes" id="UP000007050"/>
    </source>
</evidence>
<dbReference type="Proteomes" id="UP000007050">
    <property type="component" value="Chromosome"/>
</dbReference>
<dbReference type="BioCyc" id="ESIR717961:G136L-1661-MONOMER"/>
<dbReference type="AlphaFoldDB" id="D4MMA1"/>
<name>D4MMA1_9FIRM</name>
<dbReference type="PATRIC" id="fig|717961.3.peg.2136"/>
<accession>D4MMA1</accession>
<evidence type="ECO:0000313" key="1">
    <source>
        <dbReference type="EMBL" id="CBL34884.1"/>
    </source>
</evidence>
<reference evidence="1 2" key="2">
    <citation type="submission" date="2010-03" db="EMBL/GenBank/DDBJ databases">
        <authorList>
            <person name="Pajon A."/>
        </authorList>
    </citation>
    <scope>NUCLEOTIDE SEQUENCE [LARGE SCALE GENOMIC DNA]</scope>
    <source>
        <strain evidence="1 2">V10Sc8a</strain>
    </source>
</reference>
<dbReference type="KEGG" id="esr:ES1_20050"/>
<sequence length="30" mass="3605">MSKNVIIFTIYQQIIRMIYQGGMPFEINQK</sequence>
<gene>
    <name evidence="1" type="ORF">ES1_20050</name>
</gene>
<proteinExistence type="predicted"/>
<reference evidence="1 2" key="1">
    <citation type="submission" date="2010-03" db="EMBL/GenBank/DDBJ databases">
        <title>The genome sequence of Eubacterium siraeum V10Sc8a.</title>
        <authorList>
            <consortium name="metaHIT consortium -- http://www.metahit.eu/"/>
            <person name="Pajon A."/>
            <person name="Turner K."/>
            <person name="Parkhill J."/>
            <person name="Duncan S."/>
            <person name="Flint H."/>
        </authorList>
    </citation>
    <scope>NUCLEOTIDE SEQUENCE [LARGE SCALE GENOMIC DNA]</scope>
    <source>
        <strain evidence="1 2">V10Sc8a</strain>
    </source>
</reference>